<keyword evidence="3" id="KW-1185">Reference proteome</keyword>
<dbReference type="AlphaFoldDB" id="A0A2W7MR14"/>
<evidence type="ECO:0000313" key="2">
    <source>
        <dbReference type="EMBL" id="PZX10328.1"/>
    </source>
</evidence>
<comment type="caution">
    <text evidence="2">The sequence shown here is derived from an EMBL/GenBank/DDBJ whole genome shotgun (WGS) entry which is preliminary data.</text>
</comment>
<name>A0A2W7MR14_9RHOB</name>
<sequence length="232" mass="25942">MSVEQRIRPTPFNGAVGASFKYDVLTAIGAYACAGDLNRQRVCLRFVTLLTARYDWKRDILNVGQREIASLWSVNERTVKREMARLREIGWLVLKRPAARGRVAQHGLGLDTVMADTSPSWAIVGPDFLERMAGPKPVSDIPDRNVVPFRRDYAERGGSWADIEQRLLNSDPAGFAAWIAPLHFERIEEGRLILSARSSFHASFVRTHHAGAILAHAVRVRSDIVSVEISVK</sequence>
<dbReference type="Gene3D" id="3.30.300.180">
    <property type="match status" value="1"/>
</dbReference>
<accession>A0A2W7MR14</accession>
<evidence type="ECO:0000313" key="3">
    <source>
        <dbReference type="Proteomes" id="UP000248916"/>
    </source>
</evidence>
<dbReference type="Proteomes" id="UP000248916">
    <property type="component" value="Unassembled WGS sequence"/>
</dbReference>
<dbReference type="InterPro" id="IPR024633">
    <property type="entry name" value="DnaA_N_dom"/>
</dbReference>
<reference evidence="2 3" key="1">
    <citation type="submission" date="2018-06" db="EMBL/GenBank/DDBJ databases">
        <title>Genomic Encyclopedia of Archaeal and Bacterial Type Strains, Phase II (KMG-II): from individual species to whole genera.</title>
        <authorList>
            <person name="Goeker M."/>
        </authorList>
    </citation>
    <scope>NUCLEOTIDE SEQUENCE [LARGE SCALE GENOMIC DNA]</scope>
    <source>
        <strain evidence="2 3">DSM 22009</strain>
    </source>
</reference>
<dbReference type="Pfam" id="PF11638">
    <property type="entry name" value="DnaA_N"/>
    <property type="match status" value="1"/>
</dbReference>
<dbReference type="InterPro" id="IPR038454">
    <property type="entry name" value="DnaA_N_sf"/>
</dbReference>
<evidence type="ECO:0000259" key="1">
    <source>
        <dbReference type="Pfam" id="PF11638"/>
    </source>
</evidence>
<dbReference type="OrthoDB" id="7657434at2"/>
<proteinExistence type="predicted"/>
<organism evidence="2 3">
    <name type="scientific">Palleronia aestuarii</name>
    <dbReference type="NCBI Taxonomy" id="568105"/>
    <lineage>
        <taxon>Bacteria</taxon>
        <taxon>Pseudomonadati</taxon>
        <taxon>Pseudomonadota</taxon>
        <taxon>Alphaproteobacteria</taxon>
        <taxon>Rhodobacterales</taxon>
        <taxon>Roseobacteraceae</taxon>
        <taxon>Palleronia</taxon>
    </lineage>
</organism>
<dbReference type="RefSeq" id="WP_111539195.1">
    <property type="nucleotide sequence ID" value="NZ_QKZL01000048.1"/>
</dbReference>
<feature type="domain" description="DnaA N-terminal" evidence="1">
    <location>
        <begin position="160"/>
        <end position="216"/>
    </location>
</feature>
<dbReference type="EMBL" id="QKZL01000048">
    <property type="protein sequence ID" value="PZX10328.1"/>
    <property type="molecule type" value="Genomic_DNA"/>
</dbReference>
<protein>
    <submittedName>
        <fullName evidence="2">DnaA N-terminal domain-containing protein</fullName>
    </submittedName>
</protein>
<gene>
    <name evidence="2" type="ORF">LX81_04248</name>
</gene>